<evidence type="ECO:0000256" key="14">
    <source>
        <dbReference type="SAM" id="SignalP"/>
    </source>
</evidence>
<keyword evidence="6 12" id="KW-0106">Calcium</keyword>
<dbReference type="Proteomes" id="UP000054481">
    <property type="component" value="Unassembled WGS sequence"/>
</dbReference>
<evidence type="ECO:0000259" key="16">
    <source>
        <dbReference type="Pfam" id="PF09298"/>
    </source>
</evidence>
<dbReference type="OrthoDB" id="9971669at2759"/>
<feature type="binding site" evidence="11">
    <location>
        <position position="289"/>
    </location>
    <ligand>
        <name>substrate</name>
    </ligand>
</feature>
<comment type="cofactor">
    <cofactor evidence="13">
        <name>Mg(2+)</name>
        <dbReference type="ChEBI" id="CHEBI:18420"/>
    </cofactor>
    <cofactor evidence="13">
        <name>Ca(2+)</name>
        <dbReference type="ChEBI" id="CHEBI:29108"/>
    </cofactor>
</comment>
<dbReference type="EC" id="3.7.1.2" evidence="3 13"/>
<feature type="binding site" evidence="12">
    <location>
        <position position="248"/>
    </location>
    <ligand>
        <name>Ca(2+)</name>
        <dbReference type="ChEBI" id="CHEBI:29108"/>
    </ligand>
</feature>
<comment type="catalytic activity">
    <reaction evidence="13">
        <text>4-fumarylacetoacetate + H2O = acetoacetate + fumarate + H(+)</text>
        <dbReference type="Rhea" id="RHEA:10244"/>
        <dbReference type="ChEBI" id="CHEBI:13705"/>
        <dbReference type="ChEBI" id="CHEBI:15377"/>
        <dbReference type="ChEBI" id="CHEBI:15378"/>
        <dbReference type="ChEBI" id="CHEBI:18034"/>
        <dbReference type="ChEBI" id="CHEBI:29806"/>
        <dbReference type="EC" id="3.7.1.2"/>
    </reaction>
</comment>
<dbReference type="SUPFAM" id="SSF56529">
    <property type="entry name" value="FAH"/>
    <property type="match status" value="1"/>
</dbReference>
<keyword evidence="5 13" id="KW-0378">Hydrolase</keyword>
<feature type="domain" description="Fumarylacetoacetase-like C-terminal" evidence="15">
    <location>
        <begin position="174"/>
        <end position="443"/>
    </location>
</feature>
<feature type="binding site" evidence="12">
    <location>
        <position position="282"/>
    </location>
    <ligand>
        <name>Ca(2+)</name>
        <dbReference type="ChEBI" id="CHEBI:29108"/>
    </ligand>
</feature>
<dbReference type="GO" id="GO:0004334">
    <property type="term" value="F:fumarylacetoacetase activity"/>
    <property type="evidence" value="ECO:0007669"/>
    <property type="project" value="UniProtKB-UniRule"/>
</dbReference>
<dbReference type="Gene3D" id="2.30.30.230">
    <property type="entry name" value="Fumarylacetoacetase, N-terminal domain"/>
    <property type="match status" value="1"/>
</dbReference>
<dbReference type="FunFam" id="2.30.30.230:FF:000001">
    <property type="entry name" value="Fumarylacetoacetase"/>
    <property type="match status" value="1"/>
</dbReference>
<evidence type="ECO:0000256" key="5">
    <source>
        <dbReference type="ARBA" id="ARBA00022801"/>
    </source>
</evidence>
<evidence type="ECO:0000256" key="3">
    <source>
        <dbReference type="ARBA" id="ARBA00012094"/>
    </source>
</evidence>
<feature type="binding site" evidence="11">
    <location>
        <position position="174"/>
    </location>
    <ligand>
        <name>substrate</name>
    </ligand>
</feature>
<evidence type="ECO:0000259" key="15">
    <source>
        <dbReference type="Pfam" id="PF01557"/>
    </source>
</evidence>
<dbReference type="PANTHER" id="PTHR43069:SF2">
    <property type="entry name" value="FUMARYLACETOACETASE"/>
    <property type="match status" value="1"/>
</dbReference>
<name>A0A0F7ZGW5_9HYPO</name>
<evidence type="ECO:0000313" key="18">
    <source>
        <dbReference type="Proteomes" id="UP000054481"/>
    </source>
</evidence>
<dbReference type="AlphaFoldDB" id="A0A0F7ZGW5"/>
<dbReference type="PROSITE" id="PS51257">
    <property type="entry name" value="PROKAR_LIPOPROTEIN"/>
    <property type="match status" value="1"/>
</dbReference>
<dbReference type="InterPro" id="IPR036462">
    <property type="entry name" value="Fumarylacetoacetase_N_sf"/>
</dbReference>
<feature type="binding site" evidence="12">
    <location>
        <position position="302"/>
    </location>
    <ligand>
        <name>Mg(2+)</name>
        <dbReference type="ChEBI" id="CHEBI:18420"/>
    </ligand>
</feature>
<comment type="similarity">
    <text evidence="2 13">Belongs to the FAH family.</text>
</comment>
<keyword evidence="7 12" id="KW-0460">Magnesium</keyword>
<dbReference type="InterPro" id="IPR011234">
    <property type="entry name" value="Fumarylacetoacetase-like_C"/>
</dbReference>
<evidence type="ECO:0000256" key="1">
    <source>
        <dbReference type="ARBA" id="ARBA00004782"/>
    </source>
</evidence>
<keyword evidence="18" id="KW-1185">Reference proteome</keyword>
<dbReference type="GO" id="GO:1902000">
    <property type="term" value="P:homogentisate catabolic process"/>
    <property type="evidence" value="ECO:0007669"/>
    <property type="project" value="TreeGrafter"/>
</dbReference>
<reference evidence="17 18" key="1">
    <citation type="journal article" date="2014" name="Genome Biol. Evol.">
        <title>Comparative genomics and transcriptomics analyses reveal divergent lifestyle features of nematode endoparasitic fungus Hirsutella minnesotensis.</title>
        <authorList>
            <person name="Lai Y."/>
            <person name="Liu K."/>
            <person name="Zhang X."/>
            <person name="Zhang X."/>
            <person name="Li K."/>
            <person name="Wang N."/>
            <person name="Shu C."/>
            <person name="Wu Y."/>
            <person name="Wang C."/>
            <person name="Bushley K.E."/>
            <person name="Xiang M."/>
            <person name="Liu X."/>
        </authorList>
    </citation>
    <scope>NUCLEOTIDE SEQUENCE [LARGE SCALE GENOMIC DNA]</scope>
    <source>
        <strain evidence="17 18">3608</strain>
    </source>
</reference>
<dbReference type="SUPFAM" id="SSF63433">
    <property type="entry name" value="Fumarylacetoacetate hydrolase, FAH, N-terminal domain"/>
    <property type="match status" value="1"/>
</dbReference>
<feature type="binding site" evidence="11">
    <location>
        <position position="188"/>
    </location>
    <ligand>
        <name>substrate</name>
    </ligand>
</feature>
<dbReference type="EMBL" id="KQ030568">
    <property type="protein sequence ID" value="KJZ71601.1"/>
    <property type="molecule type" value="Genomic_DNA"/>
</dbReference>
<evidence type="ECO:0000256" key="13">
    <source>
        <dbReference type="RuleBase" id="RU366008"/>
    </source>
</evidence>
<evidence type="ECO:0000256" key="10">
    <source>
        <dbReference type="PIRSR" id="PIRSR605959-1"/>
    </source>
</evidence>
<accession>A0A0F7ZGW5</accession>
<evidence type="ECO:0000256" key="7">
    <source>
        <dbReference type="ARBA" id="ARBA00022842"/>
    </source>
</evidence>
<dbReference type="PANTHER" id="PTHR43069">
    <property type="entry name" value="FUMARYLACETOACETASE"/>
    <property type="match status" value="1"/>
</dbReference>
<evidence type="ECO:0000256" key="4">
    <source>
        <dbReference type="ARBA" id="ARBA00022723"/>
    </source>
</evidence>
<dbReference type="NCBIfam" id="TIGR01266">
    <property type="entry name" value="fum_ac_acetase"/>
    <property type="match status" value="1"/>
</dbReference>
<dbReference type="GO" id="GO:0046872">
    <property type="term" value="F:metal ion binding"/>
    <property type="evidence" value="ECO:0007669"/>
    <property type="project" value="UniProtKB-UniRule"/>
</dbReference>
<keyword evidence="9 13" id="KW-0585">Phenylalanine catabolism</keyword>
<evidence type="ECO:0000256" key="8">
    <source>
        <dbReference type="ARBA" id="ARBA00022878"/>
    </source>
</evidence>
<dbReference type="Pfam" id="PF09298">
    <property type="entry name" value="FAA_hydrolase_N"/>
    <property type="match status" value="1"/>
</dbReference>
<dbReference type="InterPro" id="IPR036663">
    <property type="entry name" value="Fumarylacetoacetase_C_sf"/>
</dbReference>
<feature type="signal peptide" evidence="14">
    <location>
        <begin position="1"/>
        <end position="25"/>
    </location>
</feature>
<feature type="binding site" evidence="11">
    <location>
        <position position="399"/>
    </location>
    <ligand>
        <name>substrate</name>
    </ligand>
</feature>
<feature type="binding site" evidence="12">
    <location>
        <position position="250"/>
    </location>
    <ligand>
        <name>Ca(2+)</name>
        <dbReference type="ChEBI" id="CHEBI:29108"/>
    </ligand>
</feature>
<evidence type="ECO:0000313" key="17">
    <source>
        <dbReference type="EMBL" id="KJZ71601.1"/>
    </source>
</evidence>
<dbReference type="InterPro" id="IPR015377">
    <property type="entry name" value="Fumarylacetoacetase_N"/>
</dbReference>
<proteinExistence type="inferred from homology"/>
<evidence type="ECO:0000256" key="11">
    <source>
        <dbReference type="PIRSR" id="PIRSR605959-2"/>
    </source>
</evidence>
<keyword evidence="4 12" id="KW-0479">Metal-binding</keyword>
<evidence type="ECO:0000256" key="12">
    <source>
        <dbReference type="PIRSR" id="PIRSR605959-3"/>
    </source>
</evidence>
<feature type="binding site" evidence="12">
    <location>
        <position position="306"/>
    </location>
    <ligand>
        <name>Mg(2+)</name>
        <dbReference type="ChEBI" id="CHEBI:18420"/>
    </ligand>
</feature>
<evidence type="ECO:0000256" key="2">
    <source>
        <dbReference type="ARBA" id="ARBA00010211"/>
    </source>
</evidence>
<keyword evidence="14" id="KW-0732">Signal</keyword>
<dbReference type="UniPathway" id="UPA00139">
    <property type="reaction ID" value="UER00341"/>
</dbReference>
<dbReference type="GO" id="GO:0006572">
    <property type="term" value="P:L-tyrosine catabolic process"/>
    <property type="evidence" value="ECO:0007669"/>
    <property type="project" value="UniProtKB-UniRule"/>
</dbReference>
<feature type="binding site" evidence="12">
    <location>
        <position position="172"/>
    </location>
    <ligand>
        <name>Ca(2+)</name>
        <dbReference type="ChEBI" id="CHEBI:29108"/>
    </ligand>
</feature>
<feature type="active site" description="Proton acceptor" evidence="10">
    <location>
        <position position="179"/>
    </location>
</feature>
<keyword evidence="8 13" id="KW-0828">Tyrosine catabolism</keyword>
<dbReference type="FunFam" id="3.90.850.10:FF:000009">
    <property type="entry name" value="Fumarylacetoacetase"/>
    <property type="match status" value="1"/>
</dbReference>
<gene>
    <name evidence="17" type="ORF">HIM_08995</name>
</gene>
<feature type="binding site" evidence="12">
    <location>
        <position position="282"/>
    </location>
    <ligand>
        <name>Mg(2+)</name>
        <dbReference type="ChEBI" id="CHEBI:18420"/>
    </ligand>
</feature>
<dbReference type="GO" id="GO:0006559">
    <property type="term" value="P:L-phenylalanine catabolic process"/>
    <property type="evidence" value="ECO:0007669"/>
    <property type="project" value="UniProtKB-UniRule"/>
</dbReference>
<evidence type="ECO:0000256" key="9">
    <source>
        <dbReference type="ARBA" id="ARBA00023232"/>
    </source>
</evidence>
<comment type="pathway">
    <text evidence="1 13">Amino-acid degradation; L-phenylalanine degradation; acetoacetate and fumarate from L-phenylalanine: step 6/6.</text>
</comment>
<protein>
    <recommendedName>
        <fullName evidence="3 13">Fumarylacetoacetase</fullName>
        <ecNumber evidence="3 13">3.7.1.2</ecNumber>
    </recommendedName>
    <alternativeName>
        <fullName evidence="13">Fumarylacetoacetate hydrolase</fullName>
    </alternativeName>
</protein>
<dbReference type="Pfam" id="PF01557">
    <property type="entry name" value="FAA_hydrolase"/>
    <property type="match status" value="1"/>
</dbReference>
<feature type="domain" description="Fumarylacetoacetase N-terminal" evidence="16">
    <location>
        <begin position="55"/>
        <end position="164"/>
    </location>
</feature>
<dbReference type="Gene3D" id="3.90.850.10">
    <property type="entry name" value="Fumarylacetoacetase-like, C-terminal domain"/>
    <property type="match status" value="1"/>
</dbReference>
<feature type="chain" id="PRO_5002525737" description="Fumarylacetoacetase" evidence="14">
    <location>
        <begin position="26"/>
        <end position="468"/>
    </location>
</feature>
<dbReference type="InterPro" id="IPR005959">
    <property type="entry name" value="Fumarylacetoacetase"/>
</dbReference>
<organism evidence="17 18">
    <name type="scientific">Hirsutella minnesotensis 3608</name>
    <dbReference type="NCBI Taxonomy" id="1043627"/>
    <lineage>
        <taxon>Eukaryota</taxon>
        <taxon>Fungi</taxon>
        <taxon>Dikarya</taxon>
        <taxon>Ascomycota</taxon>
        <taxon>Pezizomycotina</taxon>
        <taxon>Sordariomycetes</taxon>
        <taxon>Hypocreomycetidae</taxon>
        <taxon>Hypocreales</taxon>
        <taxon>Ophiocordycipitaceae</taxon>
        <taxon>Hirsutella</taxon>
    </lineage>
</organism>
<sequence length="468" mass="50954">MSKVINRLAALAVVLVPVILSCCLSFRDRPQATDPTRIAIMSWLSIDPSSHFSIANIPFGIISTSSDETPRPAVAIGDYALDLKAFAAGGGFASAPEVEKHAGVFSARTLNDFAALGRQHHRAVREYLQDVLKADTKHPELLKDNDKLKKAALVPRSDVQNHLPMAVGDYTDYYAGKNHAYNVGVLFRGAAAALQPNYLHLPVAYHGRASSVVVSGTPIRRPWGQILKDPKAEPKIPSLSPCQRLDIELEMGMFICRENQLGSPIPVDKAEEYVFGYVLMNDWSARDIQAWEYVPLGPFTAKNLGTSISPWIVLADALKDAKGPGIPNDTQLLPYLQEKTKDNVLSVELEVDYITPNGNKTTISRTNSKNLLWSWPQMIAHHTITGCNLRPGDLFGSGTISGEDSKSQGSILEQTQGGKVALQLEGGEERKFLQDGDTLVIRGWAGKEGALVGFGEVSGQILPAHPLF</sequence>
<feature type="binding site" evidence="11">
    <location>
        <position position="293"/>
    </location>
    <ligand>
        <name>substrate</name>
    </ligand>
</feature>
<evidence type="ECO:0000256" key="6">
    <source>
        <dbReference type="ARBA" id="ARBA00022837"/>
    </source>
</evidence>